<evidence type="ECO:0000313" key="2">
    <source>
        <dbReference type="EMBL" id="GGL20957.1"/>
    </source>
</evidence>
<gene>
    <name evidence="2" type="ORF">GCM10007964_73640</name>
</gene>
<organism evidence="2 3">
    <name type="scientific">Sphaerisporangium melleum</name>
    <dbReference type="NCBI Taxonomy" id="321316"/>
    <lineage>
        <taxon>Bacteria</taxon>
        <taxon>Bacillati</taxon>
        <taxon>Actinomycetota</taxon>
        <taxon>Actinomycetes</taxon>
        <taxon>Streptosporangiales</taxon>
        <taxon>Streptosporangiaceae</taxon>
        <taxon>Sphaerisporangium</taxon>
    </lineage>
</organism>
<reference evidence="2" key="2">
    <citation type="submission" date="2020-09" db="EMBL/GenBank/DDBJ databases">
        <authorList>
            <person name="Sun Q."/>
            <person name="Ohkuma M."/>
        </authorList>
    </citation>
    <scope>NUCLEOTIDE SEQUENCE</scope>
    <source>
        <strain evidence="2">JCM 13064</strain>
    </source>
</reference>
<evidence type="ECO:0000256" key="1">
    <source>
        <dbReference type="SAM" id="MobiDB-lite"/>
    </source>
</evidence>
<proteinExistence type="predicted"/>
<dbReference type="Proteomes" id="UP000645217">
    <property type="component" value="Unassembled WGS sequence"/>
</dbReference>
<comment type="caution">
    <text evidence="2">The sequence shown here is derived from an EMBL/GenBank/DDBJ whole genome shotgun (WGS) entry which is preliminary data.</text>
</comment>
<dbReference type="EMBL" id="BMNT01000075">
    <property type="protein sequence ID" value="GGL20957.1"/>
    <property type="molecule type" value="Genomic_DNA"/>
</dbReference>
<feature type="region of interest" description="Disordered" evidence="1">
    <location>
        <begin position="1"/>
        <end position="57"/>
    </location>
</feature>
<dbReference type="AlphaFoldDB" id="A0A917RRQ0"/>
<accession>A0A917RRQ0</accession>
<evidence type="ECO:0000313" key="3">
    <source>
        <dbReference type="Proteomes" id="UP000645217"/>
    </source>
</evidence>
<keyword evidence="3" id="KW-1185">Reference proteome</keyword>
<evidence type="ECO:0008006" key="4">
    <source>
        <dbReference type="Google" id="ProtNLM"/>
    </source>
</evidence>
<sequence>MGLVEDRRTFGAKRHLGADPEGVAGQSRCQGSDHLGSERESTITRAQNRGSRGGRPHTFCKIDYRERHAVECGVNRLKPHRAVATRYDNLAVRYAATVTIAVINERR</sequence>
<reference evidence="2" key="1">
    <citation type="journal article" date="2014" name="Int. J. Syst. Evol. Microbiol.">
        <title>Complete genome sequence of Corynebacterium casei LMG S-19264T (=DSM 44701T), isolated from a smear-ripened cheese.</title>
        <authorList>
            <consortium name="US DOE Joint Genome Institute (JGI-PGF)"/>
            <person name="Walter F."/>
            <person name="Albersmeier A."/>
            <person name="Kalinowski J."/>
            <person name="Ruckert C."/>
        </authorList>
    </citation>
    <scope>NUCLEOTIDE SEQUENCE</scope>
    <source>
        <strain evidence="2">JCM 13064</strain>
    </source>
</reference>
<name>A0A917RRQ0_9ACTN</name>
<protein>
    <recommendedName>
        <fullName evidence="4">Transposase DDE domain-containing protein</fullName>
    </recommendedName>
</protein>